<dbReference type="Pfam" id="PF07714">
    <property type="entry name" value="PK_Tyr_Ser-Thr"/>
    <property type="match status" value="1"/>
</dbReference>
<evidence type="ECO:0000313" key="4">
    <source>
        <dbReference type="Proteomes" id="UP001419268"/>
    </source>
</evidence>
<sequence length="146" mass="16808">MKNLIGQGGFGIVYKGILSDETLVAVKKIIESHFQGDRKFVNEVEIISNLRHKNLVSLRGCCVVNNDDYDLGEEQKQKYFVYDYMPNGNLDDHLFLSKNDEKSTLSWTAKKEHYLGCGKRPSLPSLWSKSCNISQRHQSHQHTLRH</sequence>
<dbReference type="InterPro" id="IPR001245">
    <property type="entry name" value="Ser-Thr/Tyr_kinase_cat_dom"/>
</dbReference>
<reference evidence="3 4" key="1">
    <citation type="submission" date="2024-01" db="EMBL/GenBank/DDBJ databases">
        <title>Genome assemblies of Stephania.</title>
        <authorList>
            <person name="Yang L."/>
        </authorList>
    </citation>
    <scope>NUCLEOTIDE SEQUENCE [LARGE SCALE GENOMIC DNA]</scope>
    <source>
        <strain evidence="3">JXDWG</strain>
        <tissue evidence="3">Leaf</tissue>
    </source>
</reference>
<dbReference type="GO" id="GO:0005524">
    <property type="term" value="F:ATP binding"/>
    <property type="evidence" value="ECO:0007669"/>
    <property type="project" value="UniProtKB-UniRule"/>
</dbReference>
<keyword evidence="1" id="KW-0067">ATP-binding</keyword>
<evidence type="ECO:0000313" key="3">
    <source>
        <dbReference type="EMBL" id="KAK9111556.1"/>
    </source>
</evidence>
<evidence type="ECO:0000259" key="2">
    <source>
        <dbReference type="PROSITE" id="PS50011"/>
    </source>
</evidence>
<accession>A0AAP0IB50</accession>
<dbReference type="InterPro" id="IPR011009">
    <property type="entry name" value="Kinase-like_dom_sf"/>
</dbReference>
<keyword evidence="4" id="KW-1185">Reference proteome</keyword>
<dbReference type="SUPFAM" id="SSF56112">
    <property type="entry name" value="Protein kinase-like (PK-like)"/>
    <property type="match status" value="1"/>
</dbReference>
<dbReference type="InterPro" id="IPR000719">
    <property type="entry name" value="Prot_kinase_dom"/>
</dbReference>
<dbReference type="InterPro" id="IPR051824">
    <property type="entry name" value="LRR_Rcpt-Like_S/T_Kinase"/>
</dbReference>
<dbReference type="PROSITE" id="PS50011">
    <property type="entry name" value="PROTEIN_KINASE_DOM"/>
    <property type="match status" value="1"/>
</dbReference>
<dbReference type="SMART" id="SM00219">
    <property type="entry name" value="TyrKc"/>
    <property type="match status" value="1"/>
</dbReference>
<organism evidence="3 4">
    <name type="scientific">Stephania cephalantha</name>
    <dbReference type="NCBI Taxonomy" id="152367"/>
    <lineage>
        <taxon>Eukaryota</taxon>
        <taxon>Viridiplantae</taxon>
        <taxon>Streptophyta</taxon>
        <taxon>Embryophyta</taxon>
        <taxon>Tracheophyta</taxon>
        <taxon>Spermatophyta</taxon>
        <taxon>Magnoliopsida</taxon>
        <taxon>Ranunculales</taxon>
        <taxon>Menispermaceae</taxon>
        <taxon>Menispermoideae</taxon>
        <taxon>Cissampelideae</taxon>
        <taxon>Stephania</taxon>
    </lineage>
</organism>
<dbReference type="Gene3D" id="1.10.510.10">
    <property type="entry name" value="Transferase(Phosphotransferase) domain 1"/>
    <property type="match status" value="1"/>
</dbReference>
<protein>
    <recommendedName>
        <fullName evidence="2">Protein kinase domain-containing protein</fullName>
    </recommendedName>
</protein>
<dbReference type="EMBL" id="JBBNAG010000008">
    <property type="protein sequence ID" value="KAK9111556.1"/>
    <property type="molecule type" value="Genomic_DNA"/>
</dbReference>
<keyword evidence="1" id="KW-0547">Nucleotide-binding</keyword>
<gene>
    <name evidence="3" type="ORF">Scep_019075</name>
</gene>
<dbReference type="PANTHER" id="PTHR48006:SF66">
    <property type="entry name" value="PROTEIN KINASE DOMAIN-CONTAINING PROTEIN"/>
    <property type="match status" value="1"/>
</dbReference>
<dbReference type="Proteomes" id="UP001419268">
    <property type="component" value="Unassembled WGS sequence"/>
</dbReference>
<dbReference type="AlphaFoldDB" id="A0AAP0IB50"/>
<name>A0AAP0IB50_9MAGN</name>
<dbReference type="GO" id="GO:0004713">
    <property type="term" value="F:protein tyrosine kinase activity"/>
    <property type="evidence" value="ECO:0007669"/>
    <property type="project" value="InterPro"/>
</dbReference>
<evidence type="ECO:0000256" key="1">
    <source>
        <dbReference type="PROSITE-ProRule" id="PRU10141"/>
    </source>
</evidence>
<comment type="caution">
    <text evidence="3">The sequence shown here is derived from an EMBL/GenBank/DDBJ whole genome shotgun (WGS) entry which is preliminary data.</text>
</comment>
<dbReference type="InterPro" id="IPR020635">
    <property type="entry name" value="Tyr_kinase_cat_dom"/>
</dbReference>
<feature type="domain" description="Protein kinase" evidence="2">
    <location>
        <begin position="1"/>
        <end position="146"/>
    </location>
</feature>
<proteinExistence type="predicted"/>
<dbReference type="PANTHER" id="PTHR48006">
    <property type="entry name" value="LEUCINE-RICH REPEAT-CONTAINING PROTEIN DDB_G0281931-RELATED"/>
    <property type="match status" value="1"/>
</dbReference>
<feature type="binding site" evidence="1">
    <location>
        <position position="28"/>
    </location>
    <ligand>
        <name>ATP</name>
        <dbReference type="ChEBI" id="CHEBI:30616"/>
    </ligand>
</feature>
<dbReference type="InterPro" id="IPR017441">
    <property type="entry name" value="Protein_kinase_ATP_BS"/>
</dbReference>
<dbReference type="PROSITE" id="PS00107">
    <property type="entry name" value="PROTEIN_KINASE_ATP"/>
    <property type="match status" value="1"/>
</dbReference>